<evidence type="ECO:0000256" key="5">
    <source>
        <dbReference type="ARBA" id="ARBA00023136"/>
    </source>
</evidence>
<keyword evidence="3 7" id="KW-0812">Transmembrane</keyword>
<keyword evidence="9" id="KW-1185">Reference proteome</keyword>
<protein>
    <submittedName>
        <fullName evidence="8">Membrane protein involved in the export of O-antigen and teichoic acid</fullName>
    </submittedName>
</protein>
<dbReference type="PANTHER" id="PTHR30250:SF26">
    <property type="entry name" value="PSMA PROTEIN"/>
    <property type="match status" value="1"/>
</dbReference>
<comment type="subcellular location">
    <subcellularLocation>
        <location evidence="1">Cell membrane</location>
        <topology evidence="1">Multi-pass membrane protein</topology>
    </subcellularLocation>
</comment>
<sequence>MPHRPLSTVTFPAQPGIADVSAVRDGPGGLTVQPASAPRPAPAPTARPAGPGRVYGAARRPPATETAETAAGAETPADPPAAGRSASVVRAGALSMLALLAVGLTRLVHGSLTSHATDRERYGLVGIMLAASMIASLLLPGGVSAGMSKFVAFHRGAADLPGAWAVHRFLSRLGLFSSLLLGLVTALVLRRLHPLDAVDTVSVAVLTASYALYTVDKSAMYGHGLVPRYARIELGTSVLAVAATVAVIVTGRTFYLLPLCLGYGCFVLLARREIRRHRRREAPGAGGAFDRRQVLSFAVLASVGTLASAGFLQATQLLAGHFAAPAEVAYLVAAVALIAPLWFLPRAMALALFPAMAGAHGAGDHSAVRQQVDVSTRALAVVMTPVFLVGLATAPLVLQLFGGGGYAGGAPVLRLMLCASSFGILQVPAVNALASGSARQSRVPVASAVLGCLVGLAVVAVAAGPLGAVGVGLGYLVGTAVTALVPVVTVWRLHRLAWAGTLARCLVLMAAGMLLASLGPVRHWSWPAGLLAVGAPLVALALLRREVAGLLAVLRGRRPARTI</sequence>
<name>A0A1C4U9G2_9ACTN</name>
<evidence type="ECO:0000256" key="1">
    <source>
        <dbReference type="ARBA" id="ARBA00004651"/>
    </source>
</evidence>
<dbReference type="Proteomes" id="UP000199504">
    <property type="component" value="Unassembled WGS sequence"/>
</dbReference>
<dbReference type="GO" id="GO:0005886">
    <property type="term" value="C:plasma membrane"/>
    <property type="evidence" value="ECO:0007669"/>
    <property type="project" value="UniProtKB-SubCell"/>
</dbReference>
<feature type="transmembrane region" description="Helical" evidence="7">
    <location>
        <begin position="445"/>
        <end position="466"/>
    </location>
</feature>
<feature type="transmembrane region" description="Helical" evidence="7">
    <location>
        <begin position="121"/>
        <end position="139"/>
    </location>
</feature>
<evidence type="ECO:0000256" key="3">
    <source>
        <dbReference type="ARBA" id="ARBA00022692"/>
    </source>
</evidence>
<dbReference type="AlphaFoldDB" id="A0A1C4U9G2"/>
<feature type="transmembrane region" description="Helical" evidence="7">
    <location>
        <begin position="169"/>
        <end position="189"/>
    </location>
</feature>
<dbReference type="OrthoDB" id="3826649at2"/>
<evidence type="ECO:0000256" key="4">
    <source>
        <dbReference type="ARBA" id="ARBA00022989"/>
    </source>
</evidence>
<feature type="region of interest" description="Disordered" evidence="6">
    <location>
        <begin position="17"/>
        <end position="84"/>
    </location>
</feature>
<evidence type="ECO:0000256" key="2">
    <source>
        <dbReference type="ARBA" id="ARBA00022475"/>
    </source>
</evidence>
<accession>A0A1C4U9G2</accession>
<keyword evidence="5 7" id="KW-0472">Membrane</keyword>
<feature type="transmembrane region" description="Helical" evidence="7">
    <location>
        <begin position="378"/>
        <end position="401"/>
    </location>
</feature>
<feature type="compositionally biased region" description="Low complexity" evidence="6">
    <location>
        <begin position="46"/>
        <end position="83"/>
    </location>
</feature>
<dbReference type="STRING" id="262898.GA0070564_101316"/>
<dbReference type="EMBL" id="FMCX01000001">
    <property type="protein sequence ID" value="SCE68277.1"/>
    <property type="molecule type" value="Genomic_DNA"/>
</dbReference>
<feature type="transmembrane region" description="Helical" evidence="7">
    <location>
        <begin position="498"/>
        <end position="518"/>
    </location>
</feature>
<feature type="transmembrane region" description="Helical" evidence="7">
    <location>
        <begin position="524"/>
        <end position="543"/>
    </location>
</feature>
<gene>
    <name evidence="8" type="ORF">GA0070564_101316</name>
</gene>
<feature type="transmembrane region" description="Helical" evidence="7">
    <location>
        <begin position="413"/>
        <end position="433"/>
    </location>
</feature>
<organism evidence="8 9">
    <name type="scientific">Micromonospora mirobrigensis</name>
    <dbReference type="NCBI Taxonomy" id="262898"/>
    <lineage>
        <taxon>Bacteria</taxon>
        <taxon>Bacillati</taxon>
        <taxon>Actinomycetota</taxon>
        <taxon>Actinomycetes</taxon>
        <taxon>Micromonosporales</taxon>
        <taxon>Micromonosporaceae</taxon>
        <taxon>Micromonospora</taxon>
    </lineage>
</organism>
<evidence type="ECO:0000313" key="9">
    <source>
        <dbReference type="Proteomes" id="UP000199504"/>
    </source>
</evidence>
<feature type="transmembrane region" description="Helical" evidence="7">
    <location>
        <begin position="294"/>
        <end position="312"/>
    </location>
</feature>
<dbReference type="RefSeq" id="WP_091601421.1">
    <property type="nucleotide sequence ID" value="NZ_FMCX01000001.1"/>
</dbReference>
<feature type="transmembrane region" description="Helical" evidence="7">
    <location>
        <begin position="472"/>
        <end position="491"/>
    </location>
</feature>
<evidence type="ECO:0000313" key="8">
    <source>
        <dbReference type="EMBL" id="SCE68277.1"/>
    </source>
</evidence>
<proteinExistence type="predicted"/>
<feature type="transmembrane region" description="Helical" evidence="7">
    <location>
        <begin position="255"/>
        <end position="274"/>
    </location>
</feature>
<dbReference type="InterPro" id="IPR050833">
    <property type="entry name" value="Poly_Biosynth_Transport"/>
</dbReference>
<keyword evidence="2" id="KW-1003">Cell membrane</keyword>
<feature type="transmembrane region" description="Helical" evidence="7">
    <location>
        <begin position="318"/>
        <end position="344"/>
    </location>
</feature>
<dbReference type="PANTHER" id="PTHR30250">
    <property type="entry name" value="PST FAMILY PREDICTED COLANIC ACID TRANSPORTER"/>
    <property type="match status" value="1"/>
</dbReference>
<keyword evidence="4 7" id="KW-1133">Transmembrane helix</keyword>
<feature type="transmembrane region" description="Helical" evidence="7">
    <location>
        <begin position="88"/>
        <end position="109"/>
    </location>
</feature>
<evidence type="ECO:0000256" key="7">
    <source>
        <dbReference type="SAM" id="Phobius"/>
    </source>
</evidence>
<reference evidence="9" key="1">
    <citation type="submission" date="2016-06" db="EMBL/GenBank/DDBJ databases">
        <authorList>
            <person name="Varghese N."/>
            <person name="Submissions Spin"/>
        </authorList>
    </citation>
    <scope>NUCLEOTIDE SEQUENCE [LARGE SCALE GENOMIC DNA]</scope>
    <source>
        <strain evidence="9">DSM 44830</strain>
    </source>
</reference>
<evidence type="ECO:0000256" key="6">
    <source>
        <dbReference type="SAM" id="MobiDB-lite"/>
    </source>
</evidence>